<dbReference type="AlphaFoldDB" id="A0AAV4B8Z7"/>
<proteinExistence type="predicted"/>
<gene>
    <name evidence="2" type="ORF">PoB_004132400</name>
</gene>
<keyword evidence="3" id="KW-1185">Reference proteome</keyword>
<evidence type="ECO:0000256" key="1">
    <source>
        <dbReference type="SAM" id="MobiDB-lite"/>
    </source>
</evidence>
<dbReference type="EMBL" id="BLXT01004580">
    <property type="protein sequence ID" value="GFO14819.1"/>
    <property type="molecule type" value="Genomic_DNA"/>
</dbReference>
<name>A0AAV4B8Z7_9GAST</name>
<reference evidence="2 3" key="1">
    <citation type="journal article" date="2021" name="Elife">
        <title>Chloroplast acquisition without the gene transfer in kleptoplastic sea slugs, Plakobranchus ocellatus.</title>
        <authorList>
            <person name="Maeda T."/>
            <person name="Takahashi S."/>
            <person name="Yoshida T."/>
            <person name="Shimamura S."/>
            <person name="Takaki Y."/>
            <person name="Nagai Y."/>
            <person name="Toyoda A."/>
            <person name="Suzuki Y."/>
            <person name="Arimoto A."/>
            <person name="Ishii H."/>
            <person name="Satoh N."/>
            <person name="Nishiyama T."/>
            <person name="Hasebe M."/>
            <person name="Maruyama T."/>
            <person name="Minagawa J."/>
            <person name="Obokata J."/>
            <person name="Shigenobu S."/>
        </authorList>
    </citation>
    <scope>NUCLEOTIDE SEQUENCE [LARGE SCALE GENOMIC DNA]</scope>
</reference>
<organism evidence="2 3">
    <name type="scientific">Plakobranchus ocellatus</name>
    <dbReference type="NCBI Taxonomy" id="259542"/>
    <lineage>
        <taxon>Eukaryota</taxon>
        <taxon>Metazoa</taxon>
        <taxon>Spiralia</taxon>
        <taxon>Lophotrochozoa</taxon>
        <taxon>Mollusca</taxon>
        <taxon>Gastropoda</taxon>
        <taxon>Heterobranchia</taxon>
        <taxon>Euthyneura</taxon>
        <taxon>Panpulmonata</taxon>
        <taxon>Sacoglossa</taxon>
        <taxon>Placobranchoidea</taxon>
        <taxon>Plakobranchidae</taxon>
        <taxon>Plakobranchus</taxon>
    </lineage>
</organism>
<evidence type="ECO:0000313" key="2">
    <source>
        <dbReference type="EMBL" id="GFO14819.1"/>
    </source>
</evidence>
<feature type="compositionally biased region" description="Basic and acidic residues" evidence="1">
    <location>
        <begin position="69"/>
        <end position="86"/>
    </location>
</feature>
<feature type="region of interest" description="Disordered" evidence="1">
    <location>
        <begin position="49"/>
        <end position="86"/>
    </location>
</feature>
<sequence length="86" mass="10211">MSRGSSGRAVDTQEKDTRFESQYGARQFFCVHSTLLRVVGSQFGLLRYDKNEEEEEDTEEENQEEEEKDEKNKEVQEEKIYQKKLL</sequence>
<comment type="caution">
    <text evidence="2">The sequence shown here is derived from an EMBL/GenBank/DDBJ whole genome shotgun (WGS) entry which is preliminary data.</text>
</comment>
<protein>
    <submittedName>
        <fullName evidence="2">Uncharacterized protein</fullName>
    </submittedName>
</protein>
<dbReference type="Proteomes" id="UP000735302">
    <property type="component" value="Unassembled WGS sequence"/>
</dbReference>
<evidence type="ECO:0000313" key="3">
    <source>
        <dbReference type="Proteomes" id="UP000735302"/>
    </source>
</evidence>
<feature type="compositionally biased region" description="Acidic residues" evidence="1">
    <location>
        <begin position="51"/>
        <end position="68"/>
    </location>
</feature>
<accession>A0AAV4B8Z7</accession>